<dbReference type="RefSeq" id="WP_289402262.1">
    <property type="nucleotide sequence ID" value="NZ_JAQIBC010000007.1"/>
</dbReference>
<evidence type="ECO:0000256" key="6">
    <source>
        <dbReference type="ARBA" id="ARBA00023136"/>
    </source>
</evidence>
<reference evidence="9" key="1">
    <citation type="submission" date="2023-01" db="EMBL/GenBank/DDBJ databases">
        <title>Sulfurovum sp. XTW-4 genome assembly.</title>
        <authorList>
            <person name="Wang J."/>
        </authorList>
    </citation>
    <scope>NUCLEOTIDE SEQUENCE</scope>
    <source>
        <strain evidence="9">XTW-4</strain>
    </source>
</reference>
<keyword evidence="3" id="KW-0997">Cell inner membrane</keyword>
<feature type="transmembrane region" description="Helical" evidence="7">
    <location>
        <begin position="14"/>
        <end position="36"/>
    </location>
</feature>
<evidence type="ECO:0000313" key="10">
    <source>
        <dbReference type="Proteomes" id="UP001169066"/>
    </source>
</evidence>
<keyword evidence="6 7" id="KW-0472">Membrane</keyword>
<organism evidence="9 10">
    <name type="scientific">Sulfurovum xiamenensis</name>
    <dbReference type="NCBI Taxonomy" id="3019066"/>
    <lineage>
        <taxon>Bacteria</taxon>
        <taxon>Pseudomonadati</taxon>
        <taxon>Campylobacterota</taxon>
        <taxon>Epsilonproteobacteria</taxon>
        <taxon>Campylobacterales</taxon>
        <taxon>Sulfurovaceae</taxon>
        <taxon>Sulfurovum</taxon>
    </lineage>
</organism>
<dbReference type="InterPro" id="IPR051800">
    <property type="entry name" value="PqiA-PqiB_transport"/>
</dbReference>
<evidence type="ECO:0000256" key="3">
    <source>
        <dbReference type="ARBA" id="ARBA00022519"/>
    </source>
</evidence>
<name>A0ABT7QUY4_9BACT</name>
<keyword evidence="5 7" id="KW-1133">Transmembrane helix</keyword>
<sequence>MSTQRPTIEESSKFNLITSIWIVPFIAFIIAGWLAYQYFAELGPEIEIVFPENAGLHAGQSQIKYRNVPIGTVKKIVLQEEGEGVTVIARMEKSATPYLNTHAKFWIVKPVVGISGVSGLETLISGTYIDMYSAKGGETKNFFHGLTQAYRYTEDGMYFQLSAPSSYNVKAGTPVYFKNIEAGQVEHVNISLDGQGVEFVVFINKLYVPYVHRSSKFWVTSAVEMSLAHGRLDVNVAPVTHLVQGGIEFSSTGEDASNTVPEKFVFRLYKNANLAEGQVIGKGGDFINTFEILTEDSIAKLKKGALVQYEGYEVGRVKDIRLSYNMQSHKILGQILVDIDLSSFASKHDDVTSCQQKFYQALEEGLSAKISSADPFTGTLFVDLVFDTNTTKRSIIHGEHFVRLPSVPNDTRGIIDGVEKLVASLNKVVDESAEPLQIIVADLQKTVNNLHAMTEAKNFKTMPDEMNKAMKELTTTLRTAKKVLKGYDSNSLLTHQISQTLKEVTETSQEMEEFLKLMNRKPNSLIFGDK</sequence>
<evidence type="ECO:0000313" key="9">
    <source>
        <dbReference type="EMBL" id="MDM5264364.1"/>
    </source>
</evidence>
<dbReference type="InterPro" id="IPR003399">
    <property type="entry name" value="Mce/MlaD"/>
</dbReference>
<feature type="domain" description="Mce/MlaD" evidence="8">
    <location>
        <begin position="43"/>
        <end position="131"/>
    </location>
</feature>
<evidence type="ECO:0000259" key="8">
    <source>
        <dbReference type="Pfam" id="PF02470"/>
    </source>
</evidence>
<dbReference type="Pfam" id="PF02470">
    <property type="entry name" value="MlaD"/>
    <property type="match status" value="3"/>
</dbReference>
<evidence type="ECO:0000256" key="1">
    <source>
        <dbReference type="ARBA" id="ARBA00004533"/>
    </source>
</evidence>
<dbReference type="PANTHER" id="PTHR30462:SF0">
    <property type="entry name" value="INTERMEMBRANE TRANSPORT PROTEIN YEBT"/>
    <property type="match status" value="1"/>
</dbReference>
<keyword evidence="10" id="KW-1185">Reference proteome</keyword>
<keyword evidence="4 7" id="KW-0812">Transmembrane</keyword>
<accession>A0ABT7QUY4</accession>
<feature type="domain" description="Mce/MlaD" evidence="8">
    <location>
        <begin position="296"/>
        <end position="385"/>
    </location>
</feature>
<feature type="domain" description="Mce/MlaD" evidence="8">
    <location>
        <begin position="158"/>
        <end position="219"/>
    </location>
</feature>
<comment type="caution">
    <text evidence="9">The sequence shown here is derived from an EMBL/GenBank/DDBJ whole genome shotgun (WGS) entry which is preliminary data.</text>
</comment>
<dbReference type="EMBL" id="JAQIBC010000007">
    <property type="protein sequence ID" value="MDM5264364.1"/>
    <property type="molecule type" value="Genomic_DNA"/>
</dbReference>
<evidence type="ECO:0000256" key="2">
    <source>
        <dbReference type="ARBA" id="ARBA00022475"/>
    </source>
</evidence>
<comment type="subcellular location">
    <subcellularLocation>
        <location evidence="1">Cell inner membrane</location>
    </subcellularLocation>
</comment>
<evidence type="ECO:0000256" key="4">
    <source>
        <dbReference type="ARBA" id="ARBA00022692"/>
    </source>
</evidence>
<protein>
    <submittedName>
        <fullName evidence="9">MlaD family protein</fullName>
    </submittedName>
</protein>
<dbReference type="Proteomes" id="UP001169066">
    <property type="component" value="Unassembled WGS sequence"/>
</dbReference>
<proteinExistence type="predicted"/>
<evidence type="ECO:0000256" key="5">
    <source>
        <dbReference type="ARBA" id="ARBA00022989"/>
    </source>
</evidence>
<keyword evidence="2" id="KW-1003">Cell membrane</keyword>
<evidence type="ECO:0000256" key="7">
    <source>
        <dbReference type="SAM" id="Phobius"/>
    </source>
</evidence>
<gene>
    <name evidence="9" type="ORF">PF327_09170</name>
</gene>
<dbReference type="PANTHER" id="PTHR30462">
    <property type="entry name" value="INTERMEMBRANE TRANSPORT PROTEIN PQIB-RELATED"/>
    <property type="match status" value="1"/>
</dbReference>